<dbReference type="InterPro" id="IPR036910">
    <property type="entry name" value="HMG_box_dom_sf"/>
</dbReference>
<evidence type="ECO:0000256" key="1">
    <source>
        <dbReference type="ARBA" id="ARBA00023125"/>
    </source>
</evidence>
<dbReference type="PANTHER" id="PTHR10270">
    <property type="entry name" value="SOX TRANSCRIPTION FACTOR"/>
    <property type="match status" value="1"/>
</dbReference>
<evidence type="ECO:0000256" key="3">
    <source>
        <dbReference type="PROSITE-ProRule" id="PRU00267"/>
    </source>
</evidence>
<dbReference type="InterPro" id="IPR050140">
    <property type="entry name" value="SRY-related_HMG-box_TF-like"/>
</dbReference>
<keyword evidence="3" id="KW-0539">Nucleus</keyword>
<keyword evidence="1 3" id="KW-0238">DNA-binding</keyword>
<proteinExistence type="predicted"/>
<feature type="compositionally biased region" description="Polar residues" evidence="4">
    <location>
        <begin position="205"/>
        <end position="215"/>
    </location>
</feature>
<dbReference type="Gene3D" id="1.10.30.10">
    <property type="entry name" value="High mobility group box domain"/>
    <property type="match status" value="1"/>
</dbReference>
<sequence length="388" mass="43667">MSSITVQETHTSSPTTTSSSTKLRQIAPAPTEKHEYDIYHIPKGYEVYLVSKNVNSDNSSNSADSGPIPLSPTCSITSSTSSNCSSSPKLIAPKPSSDNKNSSQSSWRKRKNNGHIPRPKNCFMAYREHMQHKVLAENPGMNNKVVSIIAAQMWNKEPEDVKQFWKERAQQLKLEHKIKYPDYKFAPKKKSQKNGINPTGVKTPKTISKRSSPSSKLINEEFNRGLLLRRDDYNQSINYHPPTHNENSSAIWGHCRSNSVESVCSWTSGDSLPSTPPTFCDRSSPLRYESNDWNKMYNDFSSLDSSPHLTAASNTATGIYDTLLPPPILSSSDYENSMQIDSGDSPYYNITEEEDNLDNLEYREFLQPDNTQLLDTFVLPAQQHTAIY</sequence>
<protein>
    <submittedName>
        <fullName evidence="7">Hmg box protein</fullName>
    </submittedName>
</protein>
<dbReference type="EMBL" id="BLAL01000189">
    <property type="protein sequence ID" value="GES89531.1"/>
    <property type="molecule type" value="Genomic_DNA"/>
</dbReference>
<feature type="region of interest" description="Disordered" evidence="4">
    <location>
        <begin position="188"/>
        <end position="215"/>
    </location>
</feature>
<evidence type="ECO:0000256" key="4">
    <source>
        <dbReference type="SAM" id="MobiDB-lite"/>
    </source>
</evidence>
<dbReference type="InterPro" id="IPR009071">
    <property type="entry name" value="HMG_box_dom"/>
</dbReference>
<evidence type="ECO:0000313" key="8">
    <source>
        <dbReference type="Proteomes" id="UP000247702"/>
    </source>
</evidence>
<feature type="DNA-binding region" description="HMG box" evidence="3">
    <location>
        <begin position="116"/>
        <end position="184"/>
    </location>
</feature>
<keyword evidence="8" id="KW-1185">Reference proteome</keyword>
<dbReference type="GO" id="GO:0005634">
    <property type="term" value="C:nucleus"/>
    <property type="evidence" value="ECO:0007669"/>
    <property type="project" value="UniProtKB-UniRule"/>
</dbReference>
<accession>A0A2Z6RLK5</accession>
<name>A0A2Z6RLK5_9GLOM</name>
<keyword evidence="2" id="KW-0804">Transcription</keyword>
<evidence type="ECO:0000256" key="2">
    <source>
        <dbReference type="ARBA" id="ARBA00023163"/>
    </source>
</evidence>
<reference evidence="6 8" key="1">
    <citation type="submission" date="2017-11" db="EMBL/GenBank/DDBJ databases">
        <title>The genome of Rhizophagus clarus HR1 reveals common genetic basis of auxotrophy among arbuscular mycorrhizal fungi.</title>
        <authorList>
            <person name="Kobayashi Y."/>
        </authorList>
    </citation>
    <scope>NUCLEOTIDE SEQUENCE [LARGE SCALE GENOMIC DNA]</scope>
    <source>
        <strain evidence="6 8">HR1</strain>
    </source>
</reference>
<dbReference type="OrthoDB" id="6247875at2759"/>
<feature type="domain" description="HMG box" evidence="5">
    <location>
        <begin position="116"/>
        <end position="184"/>
    </location>
</feature>
<feature type="compositionally biased region" description="Polar residues" evidence="4">
    <location>
        <begin position="1"/>
        <end position="10"/>
    </location>
</feature>
<dbReference type="CDD" id="cd01389">
    <property type="entry name" value="HMG-box_ROX1-like"/>
    <property type="match status" value="1"/>
</dbReference>
<dbReference type="Pfam" id="PF00505">
    <property type="entry name" value="HMG_box"/>
    <property type="match status" value="1"/>
</dbReference>
<feature type="compositionally biased region" description="Low complexity" evidence="4">
    <location>
        <begin position="74"/>
        <end position="106"/>
    </location>
</feature>
<evidence type="ECO:0000313" key="6">
    <source>
        <dbReference type="EMBL" id="GBC03788.1"/>
    </source>
</evidence>
<evidence type="ECO:0000259" key="5">
    <source>
        <dbReference type="PROSITE" id="PS50118"/>
    </source>
</evidence>
<dbReference type="AlphaFoldDB" id="A0A2Z6RLK5"/>
<feature type="region of interest" description="Disordered" evidence="4">
    <location>
        <begin position="74"/>
        <end position="119"/>
    </location>
</feature>
<dbReference type="Proteomes" id="UP000615446">
    <property type="component" value="Unassembled WGS sequence"/>
</dbReference>
<dbReference type="GO" id="GO:0000978">
    <property type="term" value="F:RNA polymerase II cis-regulatory region sequence-specific DNA binding"/>
    <property type="evidence" value="ECO:0007669"/>
    <property type="project" value="TreeGrafter"/>
</dbReference>
<dbReference type="Proteomes" id="UP000247702">
    <property type="component" value="Unassembled WGS sequence"/>
</dbReference>
<feature type="compositionally biased region" description="Low complexity" evidence="4">
    <location>
        <begin position="11"/>
        <end position="21"/>
    </location>
</feature>
<dbReference type="PROSITE" id="PS50118">
    <property type="entry name" value="HMG_BOX_2"/>
    <property type="match status" value="1"/>
</dbReference>
<gene>
    <name evidence="7" type="ORF">RCL2_001642700</name>
    <name evidence="6" type="ORF">RclHR1_05320005</name>
</gene>
<dbReference type="EMBL" id="BEXD01003907">
    <property type="protein sequence ID" value="GBC03788.1"/>
    <property type="molecule type" value="Genomic_DNA"/>
</dbReference>
<dbReference type="GO" id="GO:0001228">
    <property type="term" value="F:DNA-binding transcription activator activity, RNA polymerase II-specific"/>
    <property type="evidence" value="ECO:0007669"/>
    <property type="project" value="TreeGrafter"/>
</dbReference>
<dbReference type="GO" id="GO:0030154">
    <property type="term" value="P:cell differentiation"/>
    <property type="evidence" value="ECO:0007669"/>
    <property type="project" value="TreeGrafter"/>
</dbReference>
<dbReference type="SMART" id="SM00398">
    <property type="entry name" value="HMG"/>
    <property type="match status" value="1"/>
</dbReference>
<comment type="caution">
    <text evidence="6">The sequence shown here is derived from an EMBL/GenBank/DDBJ whole genome shotgun (WGS) entry which is preliminary data.</text>
</comment>
<feature type="region of interest" description="Disordered" evidence="4">
    <location>
        <begin position="1"/>
        <end position="35"/>
    </location>
</feature>
<reference evidence="7" key="2">
    <citation type="submission" date="2019-10" db="EMBL/GenBank/DDBJ databases">
        <title>Conservation and host-specific expression of non-tandemly repeated heterogenous ribosome RNA gene in arbuscular mycorrhizal fungi.</title>
        <authorList>
            <person name="Maeda T."/>
            <person name="Kobayashi Y."/>
            <person name="Nakagawa T."/>
            <person name="Ezawa T."/>
            <person name="Yamaguchi K."/>
            <person name="Bino T."/>
            <person name="Nishimoto Y."/>
            <person name="Shigenobu S."/>
            <person name="Kawaguchi M."/>
        </authorList>
    </citation>
    <scope>NUCLEOTIDE SEQUENCE</scope>
    <source>
        <strain evidence="7">HR1</strain>
    </source>
</reference>
<evidence type="ECO:0000313" key="7">
    <source>
        <dbReference type="EMBL" id="GES89531.1"/>
    </source>
</evidence>
<organism evidence="6 8">
    <name type="scientific">Rhizophagus clarus</name>
    <dbReference type="NCBI Taxonomy" id="94130"/>
    <lineage>
        <taxon>Eukaryota</taxon>
        <taxon>Fungi</taxon>
        <taxon>Fungi incertae sedis</taxon>
        <taxon>Mucoromycota</taxon>
        <taxon>Glomeromycotina</taxon>
        <taxon>Glomeromycetes</taxon>
        <taxon>Glomerales</taxon>
        <taxon>Glomeraceae</taxon>
        <taxon>Rhizophagus</taxon>
    </lineage>
</organism>
<dbReference type="SUPFAM" id="SSF47095">
    <property type="entry name" value="HMG-box"/>
    <property type="match status" value="1"/>
</dbReference>
<dbReference type="PANTHER" id="PTHR10270:SF161">
    <property type="entry name" value="SEX-DETERMINING REGION Y PROTEIN"/>
    <property type="match status" value="1"/>
</dbReference>